<sequence>MSRLHRLLGLCLLALFAVAAPAQARDRFDPVRSYISDQLKDGSIPSVAVAVVENGRVVWEEGFGWANREKRIKADPDTLYSLASISKPITATAIMTLVEAGKIDLDAPANDYLGFAKLTARVGDARAATVRNVLSHSAGLPLHYQFYYVDEDHVVPSRDDTILRYAHLMTPPGEQFEYSNLGYGILDYIIARASGRAYADYMRTEVFLPLGMTHSSIDIGPGLEAYAAERYDQDGKPIPFYDFDHAGGSAVYSSARDMARFALFHMKAGPADQKAILSAAAIDAMHRPAIRSNPKEPEAFYGLGFSGNRRNGYRMISHGGGMGGVSTTMTMFPDQKSAIIVLTNSRNTLPGHLVDRIAATLFKGWKAVDPPTETKPAPLVPPAELTGPWQGKLSTYAGEVPVRLDVAQDGEVRGTFGDQATALVENPRFADGVFTGTIGSRIATSDTDLYDHKIQLKLRLRGSRLEGAATAVGTPGPRVRNALSHWLSLGKSTSP</sequence>
<keyword evidence="3" id="KW-0378">Hydrolase</keyword>
<organism evidence="3 4">
    <name type="scientific">Sphingosinicella rhizophila</name>
    <dbReference type="NCBI Taxonomy" id="3050082"/>
    <lineage>
        <taxon>Bacteria</taxon>
        <taxon>Pseudomonadati</taxon>
        <taxon>Pseudomonadota</taxon>
        <taxon>Alphaproteobacteria</taxon>
        <taxon>Sphingomonadales</taxon>
        <taxon>Sphingosinicellaceae</taxon>
        <taxon>Sphingosinicella</taxon>
    </lineage>
</organism>
<dbReference type="EC" id="3.1.1.103" evidence="3"/>
<feature type="chain" id="PRO_5046825747" evidence="1">
    <location>
        <begin position="25"/>
        <end position="495"/>
    </location>
</feature>
<name>A0ABU3Q9P6_9SPHN</name>
<dbReference type="EMBL" id="JAVUPU010000007">
    <property type="protein sequence ID" value="MDT9600135.1"/>
    <property type="molecule type" value="Genomic_DNA"/>
</dbReference>
<gene>
    <name evidence="3" type="ORF">RQX22_14335</name>
</gene>
<dbReference type="PANTHER" id="PTHR46825">
    <property type="entry name" value="D-ALANYL-D-ALANINE-CARBOXYPEPTIDASE/ENDOPEPTIDASE AMPH"/>
    <property type="match status" value="1"/>
</dbReference>
<evidence type="ECO:0000313" key="4">
    <source>
        <dbReference type="Proteomes" id="UP001259572"/>
    </source>
</evidence>
<reference evidence="3 4" key="1">
    <citation type="submission" date="2023-05" db="EMBL/GenBank/DDBJ databases">
        <authorList>
            <person name="Guo Y."/>
        </authorList>
    </citation>
    <scope>NUCLEOTIDE SEQUENCE [LARGE SCALE GENOMIC DNA]</scope>
    <source>
        <strain evidence="3 4">GR2756</strain>
    </source>
</reference>
<feature type="signal peptide" evidence="1">
    <location>
        <begin position="1"/>
        <end position="24"/>
    </location>
</feature>
<evidence type="ECO:0000313" key="3">
    <source>
        <dbReference type="EMBL" id="MDT9600135.1"/>
    </source>
</evidence>
<dbReference type="SUPFAM" id="SSF56601">
    <property type="entry name" value="beta-lactamase/transpeptidase-like"/>
    <property type="match status" value="1"/>
</dbReference>
<dbReference type="GO" id="GO:0016787">
    <property type="term" value="F:hydrolase activity"/>
    <property type="evidence" value="ECO:0007669"/>
    <property type="project" value="UniProtKB-KW"/>
</dbReference>
<keyword evidence="4" id="KW-1185">Reference proteome</keyword>
<dbReference type="Proteomes" id="UP001259572">
    <property type="component" value="Unassembled WGS sequence"/>
</dbReference>
<dbReference type="InterPro" id="IPR012338">
    <property type="entry name" value="Beta-lactam/transpept-like"/>
</dbReference>
<dbReference type="InterPro" id="IPR001466">
    <property type="entry name" value="Beta-lactam-related"/>
</dbReference>
<protein>
    <submittedName>
        <fullName evidence="3">Serine hydrolase domain-containing protein</fullName>
        <ecNumber evidence="3">3.1.1.103</ecNumber>
    </submittedName>
</protein>
<dbReference type="RefSeq" id="WP_315727233.1">
    <property type="nucleotide sequence ID" value="NZ_JAVUPU010000007.1"/>
</dbReference>
<evidence type="ECO:0000259" key="2">
    <source>
        <dbReference type="Pfam" id="PF00144"/>
    </source>
</evidence>
<proteinExistence type="predicted"/>
<accession>A0ABU3Q9P6</accession>
<evidence type="ECO:0000256" key="1">
    <source>
        <dbReference type="SAM" id="SignalP"/>
    </source>
</evidence>
<comment type="caution">
    <text evidence="3">The sequence shown here is derived from an EMBL/GenBank/DDBJ whole genome shotgun (WGS) entry which is preliminary data.</text>
</comment>
<keyword evidence="1" id="KW-0732">Signal</keyword>
<dbReference type="PANTHER" id="PTHR46825:SF9">
    <property type="entry name" value="BETA-LACTAMASE-RELATED DOMAIN-CONTAINING PROTEIN"/>
    <property type="match status" value="1"/>
</dbReference>
<feature type="domain" description="Beta-lactamase-related" evidence="2">
    <location>
        <begin position="32"/>
        <end position="358"/>
    </location>
</feature>
<dbReference type="Pfam" id="PF00144">
    <property type="entry name" value="Beta-lactamase"/>
    <property type="match status" value="1"/>
</dbReference>
<dbReference type="Gene3D" id="3.40.710.10">
    <property type="entry name" value="DD-peptidase/beta-lactamase superfamily"/>
    <property type="match status" value="1"/>
</dbReference>
<dbReference type="InterPro" id="IPR050491">
    <property type="entry name" value="AmpC-like"/>
</dbReference>